<protein>
    <submittedName>
        <fullName evidence="3">Nucleotide-binding universal stress protein, UspA family</fullName>
    </submittedName>
</protein>
<dbReference type="InterPro" id="IPR014729">
    <property type="entry name" value="Rossmann-like_a/b/a_fold"/>
</dbReference>
<evidence type="ECO:0000256" key="1">
    <source>
        <dbReference type="SAM" id="MobiDB-lite"/>
    </source>
</evidence>
<dbReference type="Pfam" id="PF00582">
    <property type="entry name" value="Usp"/>
    <property type="match status" value="1"/>
</dbReference>
<dbReference type="Gene3D" id="3.40.50.620">
    <property type="entry name" value="HUPs"/>
    <property type="match status" value="1"/>
</dbReference>
<dbReference type="CDD" id="cd00293">
    <property type="entry name" value="USP-like"/>
    <property type="match status" value="1"/>
</dbReference>
<gene>
    <name evidence="3" type="ORF">SAMN04488546_3969</name>
</gene>
<evidence type="ECO:0000259" key="2">
    <source>
        <dbReference type="Pfam" id="PF00582"/>
    </source>
</evidence>
<dbReference type="OrthoDB" id="5195745at2"/>
<sequence>MDDAHRFGHGPEGERPDPPATGDTSADAASDRRRVEPMRLTPLLPRRQNPWLLVDVDGSPSSHGALVWALREAARREATVVAVCVLDDEGDDGLPGLGRPGRRTGTVALERLEAQVLRAIAETGVSGRVRTAVLERPVFEALSSAARGADLVVVSGHGKTLLRPAVPRQPPRRLARGA</sequence>
<feature type="compositionally biased region" description="Basic and acidic residues" evidence="1">
    <location>
        <begin position="1"/>
        <end position="17"/>
    </location>
</feature>
<feature type="region of interest" description="Disordered" evidence="1">
    <location>
        <begin position="1"/>
        <end position="39"/>
    </location>
</feature>
<name>A0A1I0HRA6_9ACTN</name>
<dbReference type="SUPFAM" id="SSF52402">
    <property type="entry name" value="Adenine nucleotide alpha hydrolases-like"/>
    <property type="match status" value="1"/>
</dbReference>
<evidence type="ECO:0000313" key="4">
    <source>
        <dbReference type="Proteomes" id="UP000198507"/>
    </source>
</evidence>
<organism evidence="3 4">
    <name type="scientific">Geodermatophilus poikilotrophus</name>
    <dbReference type="NCBI Taxonomy" id="1333667"/>
    <lineage>
        <taxon>Bacteria</taxon>
        <taxon>Bacillati</taxon>
        <taxon>Actinomycetota</taxon>
        <taxon>Actinomycetes</taxon>
        <taxon>Geodermatophilales</taxon>
        <taxon>Geodermatophilaceae</taxon>
        <taxon>Geodermatophilus</taxon>
    </lineage>
</organism>
<feature type="domain" description="UspA" evidence="2">
    <location>
        <begin position="53"/>
        <end position="163"/>
    </location>
</feature>
<dbReference type="InterPro" id="IPR006016">
    <property type="entry name" value="UspA"/>
</dbReference>
<reference evidence="4" key="1">
    <citation type="submission" date="2016-10" db="EMBL/GenBank/DDBJ databases">
        <authorList>
            <person name="Varghese N."/>
            <person name="Submissions S."/>
        </authorList>
    </citation>
    <scope>NUCLEOTIDE SEQUENCE [LARGE SCALE GENOMIC DNA]</scope>
    <source>
        <strain evidence="4">DSM 44209</strain>
    </source>
</reference>
<evidence type="ECO:0000313" key="3">
    <source>
        <dbReference type="EMBL" id="SET86683.1"/>
    </source>
</evidence>
<dbReference type="EMBL" id="FOIE01000009">
    <property type="protein sequence ID" value="SET86683.1"/>
    <property type="molecule type" value="Genomic_DNA"/>
</dbReference>
<proteinExistence type="predicted"/>
<dbReference type="RefSeq" id="WP_091447304.1">
    <property type="nucleotide sequence ID" value="NZ_FOIE01000009.1"/>
</dbReference>
<dbReference type="Proteomes" id="UP000198507">
    <property type="component" value="Unassembled WGS sequence"/>
</dbReference>
<keyword evidence="4" id="KW-1185">Reference proteome</keyword>
<dbReference type="AlphaFoldDB" id="A0A1I0HRA6"/>
<accession>A0A1I0HRA6</accession>